<dbReference type="PANTHER" id="PTHR19282">
    <property type="entry name" value="TETRASPANIN"/>
    <property type="match status" value="1"/>
</dbReference>
<evidence type="ECO:0000313" key="7">
    <source>
        <dbReference type="EMBL" id="CAC5415093.1"/>
    </source>
</evidence>
<keyword evidence="8" id="KW-1185">Reference proteome</keyword>
<evidence type="ECO:0000256" key="5">
    <source>
        <dbReference type="ARBA" id="ARBA00023136"/>
    </source>
</evidence>
<dbReference type="Pfam" id="PF00335">
    <property type="entry name" value="Tetraspanin"/>
    <property type="match status" value="1"/>
</dbReference>
<evidence type="ECO:0000256" key="2">
    <source>
        <dbReference type="ARBA" id="ARBA00006840"/>
    </source>
</evidence>
<dbReference type="AlphaFoldDB" id="A0A6J8E4W7"/>
<feature type="transmembrane region" description="Helical" evidence="6">
    <location>
        <begin position="96"/>
        <end position="121"/>
    </location>
</feature>
<keyword evidence="5 6" id="KW-0472">Membrane</keyword>
<dbReference type="InterPro" id="IPR018499">
    <property type="entry name" value="Tetraspanin/Peripherin"/>
</dbReference>
<sequence>MGKCSIETISKILLVTINVIFIAIGFVIAAFGIVVATGSNIFGGYIEPLFRDAGGNESVGSFFLYVAISAAVLGSFILVIASVGACGACCNKKCLLYSYVAAMGVILVIEIALVVVCVLKWDWVESQLKSALQLSINDQYAGSTATDSISVAWNYAFVTFHCCGVFNSTDLSSAKKWNSTNKIPSTCCIVTGNFPDQSDPTDPSCPTKPTTGNSHAHKGCYEPILDLILQYNDYIIGISVAIATLQIFTLVAAIVISRTRNKIRPT</sequence>
<evidence type="ECO:0000256" key="3">
    <source>
        <dbReference type="ARBA" id="ARBA00022692"/>
    </source>
</evidence>
<keyword evidence="4 6" id="KW-1133">Transmembrane helix</keyword>
<dbReference type="PIRSF" id="PIRSF002419">
    <property type="entry name" value="Tetraspanin"/>
    <property type="match status" value="1"/>
</dbReference>
<evidence type="ECO:0000256" key="4">
    <source>
        <dbReference type="ARBA" id="ARBA00022989"/>
    </source>
</evidence>
<dbReference type="EMBL" id="CACVKT020008376">
    <property type="protein sequence ID" value="CAC5415093.1"/>
    <property type="molecule type" value="Genomic_DNA"/>
</dbReference>
<reference evidence="7 8" key="1">
    <citation type="submission" date="2020-06" db="EMBL/GenBank/DDBJ databases">
        <authorList>
            <person name="Li R."/>
            <person name="Bekaert M."/>
        </authorList>
    </citation>
    <scope>NUCLEOTIDE SEQUENCE [LARGE SCALE GENOMIC DNA]</scope>
    <source>
        <strain evidence="8">wild</strain>
    </source>
</reference>
<feature type="transmembrane region" description="Helical" evidence="6">
    <location>
        <begin position="62"/>
        <end position="84"/>
    </location>
</feature>
<dbReference type="Gene3D" id="1.10.1450.10">
    <property type="entry name" value="Tetraspanin"/>
    <property type="match status" value="1"/>
</dbReference>
<evidence type="ECO:0000313" key="8">
    <source>
        <dbReference type="Proteomes" id="UP000507470"/>
    </source>
</evidence>
<feature type="transmembrane region" description="Helical" evidence="6">
    <location>
        <begin position="234"/>
        <end position="256"/>
    </location>
</feature>
<protein>
    <recommendedName>
        <fullName evidence="6">Tetraspanin</fullName>
    </recommendedName>
</protein>
<dbReference type="PANTHER" id="PTHR19282:SF551">
    <property type="entry name" value="RE08073P-RELATED"/>
    <property type="match status" value="1"/>
</dbReference>
<dbReference type="InterPro" id="IPR000301">
    <property type="entry name" value="Tetraspanin_animals"/>
</dbReference>
<dbReference type="OrthoDB" id="10033535at2759"/>
<evidence type="ECO:0000256" key="6">
    <source>
        <dbReference type="RuleBase" id="RU361218"/>
    </source>
</evidence>
<dbReference type="Proteomes" id="UP000507470">
    <property type="component" value="Unassembled WGS sequence"/>
</dbReference>
<feature type="transmembrane region" description="Helical" evidence="6">
    <location>
        <begin position="12"/>
        <end position="42"/>
    </location>
</feature>
<accession>A0A6J8E4W7</accession>
<gene>
    <name evidence="7" type="ORF">MCOR_47809</name>
</gene>
<organism evidence="7 8">
    <name type="scientific">Mytilus coruscus</name>
    <name type="common">Sea mussel</name>
    <dbReference type="NCBI Taxonomy" id="42192"/>
    <lineage>
        <taxon>Eukaryota</taxon>
        <taxon>Metazoa</taxon>
        <taxon>Spiralia</taxon>
        <taxon>Lophotrochozoa</taxon>
        <taxon>Mollusca</taxon>
        <taxon>Bivalvia</taxon>
        <taxon>Autobranchia</taxon>
        <taxon>Pteriomorphia</taxon>
        <taxon>Mytilida</taxon>
        <taxon>Mytiloidea</taxon>
        <taxon>Mytilidae</taxon>
        <taxon>Mytilinae</taxon>
        <taxon>Mytilus</taxon>
    </lineage>
</organism>
<proteinExistence type="inferred from homology"/>
<name>A0A6J8E4W7_MYTCO</name>
<dbReference type="GO" id="GO:0005886">
    <property type="term" value="C:plasma membrane"/>
    <property type="evidence" value="ECO:0007669"/>
    <property type="project" value="TreeGrafter"/>
</dbReference>
<dbReference type="PRINTS" id="PR00259">
    <property type="entry name" value="TMFOUR"/>
</dbReference>
<keyword evidence="3 6" id="KW-0812">Transmembrane</keyword>
<comment type="similarity">
    <text evidence="2 6">Belongs to the tetraspanin (TM4SF) family.</text>
</comment>
<dbReference type="InterPro" id="IPR008952">
    <property type="entry name" value="Tetraspanin_EC2_sf"/>
</dbReference>
<dbReference type="SUPFAM" id="SSF48652">
    <property type="entry name" value="Tetraspanin"/>
    <property type="match status" value="1"/>
</dbReference>
<evidence type="ECO:0000256" key="1">
    <source>
        <dbReference type="ARBA" id="ARBA00004141"/>
    </source>
</evidence>
<comment type="subcellular location">
    <subcellularLocation>
        <location evidence="1 6">Membrane</location>
        <topology evidence="1 6">Multi-pass membrane protein</topology>
    </subcellularLocation>
</comment>